<evidence type="ECO:0000256" key="1">
    <source>
        <dbReference type="SAM" id="MobiDB-lite"/>
    </source>
</evidence>
<sequence>MQQIEDGPSGPALTYIPWPRRLVSAQAGRKPSTHGISWADDEETGSVGEMRVVGEPGSECVGRGRTTRLPLSESYTPCDDQDAFSFPAGPFLPFQLLTPCFALCSGSIVTCHPRIPCASLSPWSNSASSHDSQSVVPESEQPITTTINRYT</sequence>
<accession>A0A9P4JPL7</accession>
<reference evidence="2" key="1">
    <citation type="journal article" date="2020" name="Stud. Mycol.">
        <title>101 Dothideomycetes genomes: a test case for predicting lifestyles and emergence of pathogens.</title>
        <authorList>
            <person name="Haridas S."/>
            <person name="Albert R."/>
            <person name="Binder M."/>
            <person name="Bloem J."/>
            <person name="Labutti K."/>
            <person name="Salamov A."/>
            <person name="Andreopoulos B."/>
            <person name="Baker S."/>
            <person name="Barry K."/>
            <person name="Bills G."/>
            <person name="Bluhm B."/>
            <person name="Cannon C."/>
            <person name="Castanera R."/>
            <person name="Culley D."/>
            <person name="Daum C."/>
            <person name="Ezra D."/>
            <person name="Gonzalez J."/>
            <person name="Henrissat B."/>
            <person name="Kuo A."/>
            <person name="Liang C."/>
            <person name="Lipzen A."/>
            <person name="Lutzoni F."/>
            <person name="Magnuson J."/>
            <person name="Mondo S."/>
            <person name="Nolan M."/>
            <person name="Ohm R."/>
            <person name="Pangilinan J."/>
            <person name="Park H.-J."/>
            <person name="Ramirez L."/>
            <person name="Alfaro M."/>
            <person name="Sun H."/>
            <person name="Tritt A."/>
            <person name="Yoshinaga Y."/>
            <person name="Zwiers L.-H."/>
            <person name="Turgeon B."/>
            <person name="Goodwin S."/>
            <person name="Spatafora J."/>
            <person name="Crous P."/>
            <person name="Grigoriev I."/>
        </authorList>
    </citation>
    <scope>NUCLEOTIDE SEQUENCE</scope>
    <source>
        <strain evidence="2">ATCC 74209</strain>
    </source>
</reference>
<dbReference type="AlphaFoldDB" id="A0A9P4JPL7"/>
<name>A0A9P4JPL7_9PLEO</name>
<feature type="compositionally biased region" description="Polar residues" evidence="1">
    <location>
        <begin position="130"/>
        <end position="151"/>
    </location>
</feature>
<protein>
    <submittedName>
        <fullName evidence="2">Uncharacterized protein</fullName>
    </submittedName>
</protein>
<proteinExistence type="predicted"/>
<dbReference type="EMBL" id="ML993997">
    <property type="protein sequence ID" value="KAF2200944.1"/>
    <property type="molecule type" value="Genomic_DNA"/>
</dbReference>
<dbReference type="Proteomes" id="UP000799536">
    <property type="component" value="Unassembled WGS sequence"/>
</dbReference>
<evidence type="ECO:0000313" key="2">
    <source>
        <dbReference type="EMBL" id="KAF2200944.1"/>
    </source>
</evidence>
<gene>
    <name evidence="2" type="ORF">GQ43DRAFT_53545</name>
</gene>
<feature type="region of interest" description="Disordered" evidence="1">
    <location>
        <begin position="128"/>
        <end position="151"/>
    </location>
</feature>
<feature type="region of interest" description="Disordered" evidence="1">
    <location>
        <begin position="29"/>
        <end position="65"/>
    </location>
</feature>
<evidence type="ECO:0000313" key="3">
    <source>
        <dbReference type="Proteomes" id="UP000799536"/>
    </source>
</evidence>
<organism evidence="2 3">
    <name type="scientific">Delitschia confertaspora ATCC 74209</name>
    <dbReference type="NCBI Taxonomy" id="1513339"/>
    <lineage>
        <taxon>Eukaryota</taxon>
        <taxon>Fungi</taxon>
        <taxon>Dikarya</taxon>
        <taxon>Ascomycota</taxon>
        <taxon>Pezizomycotina</taxon>
        <taxon>Dothideomycetes</taxon>
        <taxon>Pleosporomycetidae</taxon>
        <taxon>Pleosporales</taxon>
        <taxon>Delitschiaceae</taxon>
        <taxon>Delitschia</taxon>
    </lineage>
</organism>
<comment type="caution">
    <text evidence="2">The sequence shown here is derived from an EMBL/GenBank/DDBJ whole genome shotgun (WGS) entry which is preliminary data.</text>
</comment>
<keyword evidence="3" id="KW-1185">Reference proteome</keyword>